<keyword evidence="4" id="KW-1185">Reference proteome</keyword>
<gene>
    <name evidence="3" type="ORF">BSTOLATCC_MIC17552</name>
</gene>
<dbReference type="AlphaFoldDB" id="A0AAU9J043"/>
<evidence type="ECO:0000256" key="2">
    <source>
        <dbReference type="SAM" id="MobiDB-lite"/>
    </source>
</evidence>
<evidence type="ECO:0000313" key="3">
    <source>
        <dbReference type="EMBL" id="CAG9316921.1"/>
    </source>
</evidence>
<dbReference type="EMBL" id="CAJZBQ010000017">
    <property type="protein sequence ID" value="CAG9316921.1"/>
    <property type="molecule type" value="Genomic_DNA"/>
</dbReference>
<accession>A0AAU9J043</accession>
<dbReference type="Proteomes" id="UP001162131">
    <property type="component" value="Unassembled WGS sequence"/>
</dbReference>
<protein>
    <submittedName>
        <fullName evidence="3">Uncharacterized protein</fullName>
    </submittedName>
</protein>
<proteinExistence type="predicted"/>
<evidence type="ECO:0000313" key="4">
    <source>
        <dbReference type="Proteomes" id="UP001162131"/>
    </source>
</evidence>
<evidence type="ECO:0000256" key="1">
    <source>
        <dbReference type="SAM" id="Coils"/>
    </source>
</evidence>
<comment type="caution">
    <text evidence="3">The sequence shown here is derived from an EMBL/GenBank/DDBJ whole genome shotgun (WGS) entry which is preliminary data.</text>
</comment>
<keyword evidence="1" id="KW-0175">Coiled coil</keyword>
<feature type="region of interest" description="Disordered" evidence="2">
    <location>
        <begin position="365"/>
        <end position="429"/>
    </location>
</feature>
<name>A0AAU9J043_9CILI</name>
<feature type="coiled-coil region" evidence="1">
    <location>
        <begin position="89"/>
        <end position="331"/>
    </location>
</feature>
<feature type="compositionally biased region" description="Basic residues" evidence="2">
    <location>
        <begin position="387"/>
        <end position="400"/>
    </location>
</feature>
<organism evidence="3 4">
    <name type="scientific">Blepharisma stoltei</name>
    <dbReference type="NCBI Taxonomy" id="1481888"/>
    <lineage>
        <taxon>Eukaryota</taxon>
        <taxon>Sar</taxon>
        <taxon>Alveolata</taxon>
        <taxon>Ciliophora</taxon>
        <taxon>Postciliodesmatophora</taxon>
        <taxon>Heterotrichea</taxon>
        <taxon>Heterotrichida</taxon>
        <taxon>Blepharismidae</taxon>
        <taxon>Blepharisma</taxon>
    </lineage>
</organism>
<reference evidence="3" key="1">
    <citation type="submission" date="2021-09" db="EMBL/GenBank/DDBJ databases">
        <authorList>
            <consortium name="AG Swart"/>
            <person name="Singh M."/>
            <person name="Singh A."/>
            <person name="Seah K."/>
            <person name="Emmerich C."/>
        </authorList>
    </citation>
    <scope>NUCLEOTIDE SEQUENCE</scope>
    <source>
        <strain evidence="3">ATCC30299</strain>
    </source>
</reference>
<sequence>MEHRKIESDIEGLVKKYNLDSDPFAGYSFKASPNREYELQKQEESFKLSRSSPLMPSHLIYESPQYSKTPELYEQQKESMNSKAIASAMKALQDRLKSVENAKNQLQADMDTLEKKNYEDKQKLSSELKRAVYNEKDLEKKCYECDQVLKAKNALIIKLEDQVGFLNTQCEFIEKENKRVQAQYKIDKENWALQAEHFKKLLNSKNNSEESSLEALSAEKAKNRNLEGKILEKDIMIDSLNEEIYELQQNLDSQKEINKKNTDRLEEELRKTKLELNDKERRLEEANRNYQEMITKKETEIRELRLHISELNKMNNLNEEARNALKREHIETRHYVKDITEINEQLVDSLKRENQVKFLLNNSMRERSLSSKSSKKRKKFAMSLKKPSFKKIPKTSKHKREVSEGSSSERSSKGFTPRRHVKSPSYLDSNKNKERELEFRIQELDREISQLNGMYKQLLLMSDDENRDLGSLKAQLDDISGKMEEKSKILYSLKRKHQGMLREKMLTFN</sequence>